<keyword evidence="3" id="KW-1003">Cell membrane</keyword>
<comment type="subcellular location">
    <subcellularLocation>
        <location evidence="1">Cell membrane</location>
        <topology evidence="1">Multi-pass membrane protein</topology>
    </subcellularLocation>
</comment>
<dbReference type="RefSeq" id="WP_216516173.1">
    <property type="nucleotide sequence ID" value="NZ_JAHLPM010000001.1"/>
</dbReference>
<organism evidence="9 10">
    <name type="scientific">Tissierella simiarum</name>
    <dbReference type="NCBI Taxonomy" id="2841534"/>
    <lineage>
        <taxon>Bacteria</taxon>
        <taxon>Bacillati</taxon>
        <taxon>Bacillota</taxon>
        <taxon>Tissierellia</taxon>
        <taxon>Tissierellales</taxon>
        <taxon>Tissierellaceae</taxon>
        <taxon>Tissierella</taxon>
    </lineage>
</organism>
<evidence type="ECO:0000313" key="10">
    <source>
        <dbReference type="Proteomes" id="UP000749471"/>
    </source>
</evidence>
<comment type="caution">
    <text evidence="9">The sequence shown here is derived from an EMBL/GenBank/DDBJ whole genome shotgun (WGS) entry which is preliminary data.</text>
</comment>
<evidence type="ECO:0000256" key="6">
    <source>
        <dbReference type="ARBA" id="ARBA00022989"/>
    </source>
</evidence>
<feature type="transmembrane region" description="Helical" evidence="8">
    <location>
        <begin position="216"/>
        <end position="235"/>
    </location>
</feature>
<evidence type="ECO:0000313" key="9">
    <source>
        <dbReference type="EMBL" id="MBU5436744.1"/>
    </source>
</evidence>
<comment type="similarity">
    <text evidence="2">Belongs to the ZIP transporter (TC 2.A.5) family.</text>
</comment>
<feature type="transmembrane region" description="Helical" evidence="8">
    <location>
        <begin position="116"/>
        <end position="139"/>
    </location>
</feature>
<feature type="transmembrane region" description="Helical" evidence="8">
    <location>
        <begin position="36"/>
        <end position="56"/>
    </location>
</feature>
<dbReference type="Pfam" id="PF02535">
    <property type="entry name" value="Zip"/>
    <property type="match status" value="1"/>
</dbReference>
<evidence type="ECO:0000256" key="8">
    <source>
        <dbReference type="SAM" id="Phobius"/>
    </source>
</evidence>
<protein>
    <submittedName>
        <fullName evidence="9">ZIP family metal transporter</fullName>
    </submittedName>
</protein>
<evidence type="ECO:0000256" key="4">
    <source>
        <dbReference type="ARBA" id="ARBA00022692"/>
    </source>
</evidence>
<evidence type="ECO:0000256" key="3">
    <source>
        <dbReference type="ARBA" id="ARBA00022475"/>
    </source>
</evidence>
<keyword evidence="10" id="KW-1185">Reference proteome</keyword>
<feature type="transmembrane region" description="Helical" evidence="8">
    <location>
        <begin position="159"/>
        <end position="181"/>
    </location>
</feature>
<gene>
    <name evidence="9" type="ORF">KQI42_01920</name>
</gene>
<evidence type="ECO:0000256" key="5">
    <source>
        <dbReference type="ARBA" id="ARBA00022833"/>
    </source>
</evidence>
<name>A0ABS6E1S5_9FIRM</name>
<dbReference type="PANTHER" id="PTHR11040:SF211">
    <property type="entry name" value="ZINC TRANSPORTER ZIP11"/>
    <property type="match status" value="1"/>
</dbReference>
<evidence type="ECO:0000256" key="1">
    <source>
        <dbReference type="ARBA" id="ARBA00004651"/>
    </source>
</evidence>
<feature type="transmembrane region" description="Helical" evidence="8">
    <location>
        <begin position="187"/>
        <end position="204"/>
    </location>
</feature>
<proteinExistence type="inferred from homology"/>
<dbReference type="PANTHER" id="PTHR11040">
    <property type="entry name" value="ZINC/IRON TRANSPORTER"/>
    <property type="match status" value="1"/>
</dbReference>
<dbReference type="Proteomes" id="UP000749471">
    <property type="component" value="Unassembled WGS sequence"/>
</dbReference>
<evidence type="ECO:0000256" key="2">
    <source>
        <dbReference type="ARBA" id="ARBA00006939"/>
    </source>
</evidence>
<evidence type="ECO:0000256" key="7">
    <source>
        <dbReference type="ARBA" id="ARBA00023136"/>
    </source>
</evidence>
<dbReference type="EMBL" id="JAHLPM010000001">
    <property type="protein sequence ID" value="MBU5436744.1"/>
    <property type="molecule type" value="Genomic_DNA"/>
</dbReference>
<keyword evidence="6 8" id="KW-1133">Transmembrane helix</keyword>
<sequence length="236" mass="25221">MRHVYIIAFIGLMVGVLGTGIGGVISLFIKKSNRVLSFLLGLTGGFMMFIVTFHLLPESFLLGNIFTVLLGIILGMLIVITIEKYIQNISCRPYLRTSIILGLSIGVHNFPEGLALGSSFLATSNFGMVLALAMLLHNIPEGISMAIPLRLNKFSNKEVVLYTILAGIPTGVGAFLGAYLGSISNNIISLCLALAGGTMLYIICDEIIPTGKTLHKGRVSTLGVITGFIIGTILYL</sequence>
<feature type="transmembrane region" description="Helical" evidence="8">
    <location>
        <begin position="62"/>
        <end position="82"/>
    </location>
</feature>
<keyword evidence="5" id="KW-0862">Zinc</keyword>
<accession>A0ABS6E1S5</accession>
<keyword evidence="4 8" id="KW-0812">Transmembrane</keyword>
<dbReference type="InterPro" id="IPR003689">
    <property type="entry name" value="ZIP"/>
</dbReference>
<feature type="transmembrane region" description="Helical" evidence="8">
    <location>
        <begin position="6"/>
        <end position="29"/>
    </location>
</feature>
<reference evidence="9 10" key="1">
    <citation type="submission" date="2021-06" db="EMBL/GenBank/DDBJ databases">
        <authorList>
            <person name="Sun Q."/>
            <person name="Li D."/>
        </authorList>
    </citation>
    <scope>NUCLEOTIDE SEQUENCE [LARGE SCALE GENOMIC DNA]</scope>
    <source>
        <strain evidence="9 10">MSJ-40</strain>
    </source>
</reference>
<keyword evidence="7 8" id="KW-0472">Membrane</keyword>